<dbReference type="STRING" id="357809.Cphy_3379"/>
<dbReference type="HOGENOM" id="CLU_000604_84_3_9"/>
<dbReference type="KEGG" id="cpy:Cphy_3379"/>
<gene>
    <name evidence="13" type="ordered locus">Cphy_3379</name>
</gene>
<evidence type="ECO:0000256" key="2">
    <source>
        <dbReference type="ARBA" id="ARBA00022448"/>
    </source>
</evidence>
<dbReference type="InterPro" id="IPR036640">
    <property type="entry name" value="ABC1_TM_sf"/>
</dbReference>
<evidence type="ECO:0000259" key="12">
    <source>
        <dbReference type="PROSITE" id="PS50929"/>
    </source>
</evidence>
<feature type="transmembrane region" description="Helical" evidence="10">
    <location>
        <begin position="129"/>
        <end position="155"/>
    </location>
</feature>
<evidence type="ECO:0000256" key="4">
    <source>
        <dbReference type="ARBA" id="ARBA00022692"/>
    </source>
</evidence>
<evidence type="ECO:0000313" key="13">
    <source>
        <dbReference type="EMBL" id="ABX43732.1"/>
    </source>
</evidence>
<evidence type="ECO:0000313" key="14">
    <source>
        <dbReference type="Proteomes" id="UP000000370"/>
    </source>
</evidence>
<dbReference type="eggNOG" id="COG1132">
    <property type="taxonomic scope" value="Bacteria"/>
</dbReference>
<dbReference type="GO" id="GO:0015421">
    <property type="term" value="F:ABC-type oligopeptide transporter activity"/>
    <property type="evidence" value="ECO:0007669"/>
    <property type="project" value="TreeGrafter"/>
</dbReference>
<keyword evidence="7 10" id="KW-1133">Transmembrane helix</keyword>
<dbReference type="SUPFAM" id="SSF52540">
    <property type="entry name" value="P-loop containing nucleoside triphosphate hydrolases"/>
    <property type="match status" value="1"/>
</dbReference>
<evidence type="ECO:0000256" key="3">
    <source>
        <dbReference type="ARBA" id="ARBA00022475"/>
    </source>
</evidence>
<dbReference type="Pfam" id="PF00005">
    <property type="entry name" value="ABC_tran"/>
    <property type="match status" value="1"/>
</dbReference>
<evidence type="ECO:0000256" key="8">
    <source>
        <dbReference type="ARBA" id="ARBA00023136"/>
    </source>
</evidence>
<evidence type="ECO:0000256" key="5">
    <source>
        <dbReference type="ARBA" id="ARBA00022741"/>
    </source>
</evidence>
<dbReference type="Pfam" id="PF00664">
    <property type="entry name" value="ABC_membrane"/>
    <property type="match status" value="1"/>
</dbReference>
<dbReference type="AlphaFoldDB" id="A9KTA2"/>
<feature type="domain" description="ABC transmembrane type-1" evidence="12">
    <location>
        <begin position="90"/>
        <end position="375"/>
    </location>
</feature>
<dbReference type="InterPro" id="IPR003439">
    <property type="entry name" value="ABC_transporter-like_ATP-bd"/>
</dbReference>
<keyword evidence="2" id="KW-0813">Transport</keyword>
<evidence type="ECO:0000256" key="1">
    <source>
        <dbReference type="ARBA" id="ARBA00004651"/>
    </source>
</evidence>
<dbReference type="PANTHER" id="PTHR43394:SF1">
    <property type="entry name" value="ATP-BINDING CASSETTE SUB-FAMILY B MEMBER 10, MITOCHONDRIAL"/>
    <property type="match status" value="1"/>
</dbReference>
<organism evidence="13 14">
    <name type="scientific">Lachnoclostridium phytofermentans (strain ATCC 700394 / DSM 18823 / ISDg)</name>
    <name type="common">Clostridium phytofermentans</name>
    <dbReference type="NCBI Taxonomy" id="357809"/>
    <lineage>
        <taxon>Bacteria</taxon>
        <taxon>Bacillati</taxon>
        <taxon>Bacillota</taxon>
        <taxon>Clostridia</taxon>
        <taxon>Lachnospirales</taxon>
        <taxon>Lachnospiraceae</taxon>
    </lineage>
</organism>
<dbReference type="GO" id="GO:0005886">
    <property type="term" value="C:plasma membrane"/>
    <property type="evidence" value="ECO:0007669"/>
    <property type="project" value="UniProtKB-SubCell"/>
</dbReference>
<feature type="compositionally biased region" description="Basic and acidic residues" evidence="9">
    <location>
        <begin position="1"/>
        <end position="20"/>
    </location>
</feature>
<dbReference type="PROSITE" id="PS50893">
    <property type="entry name" value="ABC_TRANSPORTER_2"/>
    <property type="match status" value="1"/>
</dbReference>
<dbReference type="Proteomes" id="UP000000370">
    <property type="component" value="Chromosome"/>
</dbReference>
<name>A9KTA2_LACP7</name>
<dbReference type="EMBL" id="CP000885">
    <property type="protein sequence ID" value="ABX43732.1"/>
    <property type="molecule type" value="Genomic_DNA"/>
</dbReference>
<dbReference type="RefSeq" id="WP_012201381.1">
    <property type="nucleotide sequence ID" value="NC_010001.1"/>
</dbReference>
<proteinExistence type="predicted"/>
<feature type="transmembrane region" description="Helical" evidence="10">
    <location>
        <begin position="84"/>
        <end position="109"/>
    </location>
</feature>
<dbReference type="InterPro" id="IPR011527">
    <property type="entry name" value="ABC1_TM_dom"/>
</dbReference>
<dbReference type="PROSITE" id="PS50929">
    <property type="entry name" value="ABC_TM1F"/>
    <property type="match status" value="1"/>
</dbReference>
<dbReference type="CDD" id="cd03254">
    <property type="entry name" value="ABCC_Glucan_exporter_like"/>
    <property type="match status" value="1"/>
</dbReference>
<dbReference type="Gene3D" id="3.40.50.300">
    <property type="entry name" value="P-loop containing nucleotide triphosphate hydrolases"/>
    <property type="match status" value="1"/>
</dbReference>
<reference evidence="14" key="1">
    <citation type="submission" date="2007-11" db="EMBL/GenBank/DDBJ databases">
        <title>Complete genome sequence of Clostridium phytofermentans ISDg.</title>
        <authorList>
            <person name="Leschine S.B."/>
            <person name="Warnick T.A."/>
            <person name="Blanchard J.L."/>
            <person name="Schnell D.J."/>
            <person name="Petit E.L."/>
            <person name="LaTouf W.G."/>
            <person name="Copeland A."/>
            <person name="Lucas S."/>
            <person name="Lapidus A."/>
            <person name="Barry K."/>
            <person name="Glavina del Rio T."/>
            <person name="Dalin E."/>
            <person name="Tice H."/>
            <person name="Pitluck S."/>
            <person name="Kiss H."/>
            <person name="Brettin T."/>
            <person name="Bruce D."/>
            <person name="Detter J.C."/>
            <person name="Han C."/>
            <person name="Kuske C."/>
            <person name="Schmutz J."/>
            <person name="Larimer F."/>
            <person name="Land M."/>
            <person name="Hauser L."/>
            <person name="Kyrpides N."/>
            <person name="Kim E.A."/>
            <person name="Richardson P."/>
        </authorList>
    </citation>
    <scope>NUCLEOTIDE SEQUENCE [LARGE SCALE GENOMIC DNA]</scope>
    <source>
        <strain evidence="14">ATCC 700394 / DSM 18823 / ISDg</strain>
    </source>
</reference>
<keyword evidence="4 10" id="KW-0812">Transmembrane</keyword>
<protein>
    <submittedName>
        <fullName evidence="13">ABC transporter transmembrane region</fullName>
    </submittedName>
</protein>
<evidence type="ECO:0000256" key="6">
    <source>
        <dbReference type="ARBA" id="ARBA00022840"/>
    </source>
</evidence>
<keyword evidence="6" id="KW-0067">ATP-binding</keyword>
<dbReference type="InterPro" id="IPR017871">
    <property type="entry name" value="ABC_transporter-like_CS"/>
</dbReference>
<dbReference type="CDD" id="cd18547">
    <property type="entry name" value="ABC_6TM_Tm288_like"/>
    <property type="match status" value="1"/>
</dbReference>
<dbReference type="InterPro" id="IPR039421">
    <property type="entry name" value="Type_1_exporter"/>
</dbReference>
<dbReference type="FunFam" id="3.40.50.300:FF:000287">
    <property type="entry name" value="Multidrug ABC transporter ATP-binding protein"/>
    <property type="match status" value="1"/>
</dbReference>
<dbReference type="PANTHER" id="PTHR43394">
    <property type="entry name" value="ATP-DEPENDENT PERMEASE MDL1, MITOCHONDRIAL"/>
    <property type="match status" value="1"/>
</dbReference>
<feature type="compositionally biased region" description="Low complexity" evidence="9">
    <location>
        <begin position="22"/>
        <end position="61"/>
    </location>
</feature>
<sequence>MAKDMFQARKGSKERAEKVVDNTNNTQSSNNSNSVKVSNTQSSNNSNSAKSNTTKANNTKSPNTEDRPKNTGKVLRGLWRYLRIYWWMLFGAILLAMASNLFALVGPMLSGKAIDLIEFGVGKVPIKEVLWYALLMIGFYIISSILSYLLSILMIRLSQKIVRKMRNDVFDKLMELPVGFFDQHLAGDIISRISYDIDVINTSLSTDLVQIFASIITVVGSLIMMIIISPSLVLVMLITIPMSILYTKYMANKTRPLFRKRSEKLGQMNGFVEEMVSGLQTIKAYAGEDVVLDKFDHINEEAVEAYYQADYYGSIVGPTVNFINNISLTCVTIVGSVLYLYNKLTLGDISSFVLYSRKFSGPINEAANIISEIQSSLAAAERVFRVLNEPSEVADTYQAKELQNIQGKVAIENVSFGYTKEKTIIKNLNLNAKEGNLIAIVGPTGAGKTTIINLLMRFYDVDQGAIYVDDNEIRDLTRESLRKAYAMVLQDTWIFGGTIYENIAYGKEDATMEEVVAAAKAAKIHSYIRNLPLGYDTVLNEDGMNISKGQKQLLTIARAMLLDAKMLILDEATSNVDTRTEIQIQKAMRNLMVDKTCFVIAHRLSTIQSADNILVVNEGNVVEQGTHSDLMKKRGFYYRLYASQFE</sequence>
<keyword evidence="3" id="KW-1003">Cell membrane</keyword>
<dbReference type="Gene3D" id="1.20.1560.10">
    <property type="entry name" value="ABC transporter type 1, transmembrane domain"/>
    <property type="match status" value="1"/>
</dbReference>
<comment type="subcellular location">
    <subcellularLocation>
        <location evidence="1">Cell membrane</location>
        <topology evidence="1">Multi-pass membrane protein</topology>
    </subcellularLocation>
</comment>
<evidence type="ECO:0000259" key="11">
    <source>
        <dbReference type="PROSITE" id="PS50893"/>
    </source>
</evidence>
<keyword evidence="14" id="KW-1185">Reference proteome</keyword>
<feature type="domain" description="ABC transporter" evidence="11">
    <location>
        <begin position="409"/>
        <end position="643"/>
    </location>
</feature>
<accession>A9KTA2</accession>
<keyword evidence="5" id="KW-0547">Nucleotide-binding</keyword>
<dbReference type="GO" id="GO:0005524">
    <property type="term" value="F:ATP binding"/>
    <property type="evidence" value="ECO:0007669"/>
    <property type="project" value="UniProtKB-KW"/>
</dbReference>
<dbReference type="SUPFAM" id="SSF90123">
    <property type="entry name" value="ABC transporter transmembrane region"/>
    <property type="match status" value="1"/>
</dbReference>
<keyword evidence="8 10" id="KW-0472">Membrane</keyword>
<dbReference type="FunFam" id="1.20.1560.10:FF:000011">
    <property type="entry name" value="Multidrug ABC transporter ATP-binding protein"/>
    <property type="match status" value="1"/>
</dbReference>
<dbReference type="InterPro" id="IPR027417">
    <property type="entry name" value="P-loop_NTPase"/>
</dbReference>
<dbReference type="GO" id="GO:0016887">
    <property type="term" value="F:ATP hydrolysis activity"/>
    <property type="evidence" value="ECO:0007669"/>
    <property type="project" value="InterPro"/>
</dbReference>
<evidence type="ECO:0000256" key="10">
    <source>
        <dbReference type="SAM" id="Phobius"/>
    </source>
</evidence>
<feature type="region of interest" description="Disordered" evidence="9">
    <location>
        <begin position="1"/>
        <end position="69"/>
    </location>
</feature>
<dbReference type="SMART" id="SM00382">
    <property type="entry name" value="AAA"/>
    <property type="match status" value="1"/>
</dbReference>
<evidence type="ECO:0000256" key="9">
    <source>
        <dbReference type="SAM" id="MobiDB-lite"/>
    </source>
</evidence>
<dbReference type="PROSITE" id="PS00211">
    <property type="entry name" value="ABC_TRANSPORTER_1"/>
    <property type="match status" value="1"/>
</dbReference>
<dbReference type="InterPro" id="IPR003593">
    <property type="entry name" value="AAA+_ATPase"/>
</dbReference>
<evidence type="ECO:0000256" key="7">
    <source>
        <dbReference type="ARBA" id="ARBA00022989"/>
    </source>
</evidence>